<feature type="chain" id="PRO_5021204787" evidence="2">
    <location>
        <begin position="16"/>
        <end position="153"/>
    </location>
</feature>
<dbReference type="EMBL" id="SRLO01001305">
    <property type="protein sequence ID" value="TNN39147.1"/>
    <property type="molecule type" value="Genomic_DNA"/>
</dbReference>
<name>A0A4Z2FD76_9TELE</name>
<dbReference type="Proteomes" id="UP000314294">
    <property type="component" value="Unassembled WGS sequence"/>
</dbReference>
<feature type="compositionally biased region" description="Basic and acidic residues" evidence="1">
    <location>
        <begin position="36"/>
        <end position="46"/>
    </location>
</feature>
<comment type="caution">
    <text evidence="3">The sequence shown here is derived from an EMBL/GenBank/DDBJ whole genome shotgun (WGS) entry which is preliminary data.</text>
</comment>
<feature type="signal peptide" evidence="2">
    <location>
        <begin position="1"/>
        <end position="15"/>
    </location>
</feature>
<dbReference type="AlphaFoldDB" id="A0A4Z2FD76"/>
<evidence type="ECO:0000256" key="2">
    <source>
        <dbReference type="SAM" id="SignalP"/>
    </source>
</evidence>
<proteinExistence type="predicted"/>
<keyword evidence="2" id="KW-0732">Signal</keyword>
<sequence length="153" mass="16547">MAVLVIIWLPAATHRSPTWYARGQRRQRINRPANQRARDPGLDTRPSRGASGTPTHEEPPSRRFASSLRGEAETETYISHRHTRPTVVAAQAGVERAAEALVVEHREGVEADARLVVKLSALWDVAAPRGAVRLLAGGWSSPGLGGSSPVLHS</sequence>
<protein>
    <submittedName>
        <fullName evidence="3">Uncharacterized protein</fullName>
    </submittedName>
</protein>
<evidence type="ECO:0000256" key="1">
    <source>
        <dbReference type="SAM" id="MobiDB-lite"/>
    </source>
</evidence>
<gene>
    <name evidence="3" type="ORF">EYF80_050676</name>
</gene>
<reference evidence="3 4" key="1">
    <citation type="submission" date="2019-03" db="EMBL/GenBank/DDBJ databases">
        <title>First draft genome of Liparis tanakae, snailfish: a comprehensive survey of snailfish specific genes.</title>
        <authorList>
            <person name="Kim W."/>
            <person name="Song I."/>
            <person name="Jeong J.-H."/>
            <person name="Kim D."/>
            <person name="Kim S."/>
            <person name="Ryu S."/>
            <person name="Song J.Y."/>
            <person name="Lee S.K."/>
        </authorList>
    </citation>
    <scope>NUCLEOTIDE SEQUENCE [LARGE SCALE GENOMIC DNA]</scope>
    <source>
        <tissue evidence="3">Muscle</tissue>
    </source>
</reference>
<evidence type="ECO:0000313" key="3">
    <source>
        <dbReference type="EMBL" id="TNN39147.1"/>
    </source>
</evidence>
<evidence type="ECO:0000313" key="4">
    <source>
        <dbReference type="Proteomes" id="UP000314294"/>
    </source>
</evidence>
<keyword evidence="4" id="KW-1185">Reference proteome</keyword>
<accession>A0A4Z2FD76</accession>
<organism evidence="3 4">
    <name type="scientific">Liparis tanakae</name>
    <name type="common">Tanaka's snailfish</name>
    <dbReference type="NCBI Taxonomy" id="230148"/>
    <lineage>
        <taxon>Eukaryota</taxon>
        <taxon>Metazoa</taxon>
        <taxon>Chordata</taxon>
        <taxon>Craniata</taxon>
        <taxon>Vertebrata</taxon>
        <taxon>Euteleostomi</taxon>
        <taxon>Actinopterygii</taxon>
        <taxon>Neopterygii</taxon>
        <taxon>Teleostei</taxon>
        <taxon>Neoteleostei</taxon>
        <taxon>Acanthomorphata</taxon>
        <taxon>Eupercaria</taxon>
        <taxon>Perciformes</taxon>
        <taxon>Cottioidei</taxon>
        <taxon>Cottales</taxon>
        <taxon>Liparidae</taxon>
        <taxon>Liparis</taxon>
    </lineage>
</organism>
<feature type="region of interest" description="Disordered" evidence="1">
    <location>
        <begin position="19"/>
        <end position="85"/>
    </location>
</feature>